<evidence type="ECO:0000256" key="1">
    <source>
        <dbReference type="SAM" id="MobiDB-lite"/>
    </source>
</evidence>
<organism evidence="3 4">
    <name type="scientific">Aromatoleum toluvorans</name>
    <dbReference type="NCBI Taxonomy" id="92002"/>
    <lineage>
        <taxon>Bacteria</taxon>
        <taxon>Pseudomonadati</taxon>
        <taxon>Pseudomonadota</taxon>
        <taxon>Betaproteobacteria</taxon>
        <taxon>Rhodocyclales</taxon>
        <taxon>Rhodocyclaceae</taxon>
        <taxon>Aromatoleum</taxon>
    </lineage>
</organism>
<sequence length="142" mass="15196">MGLARIAPRTGTTQHWPPGPRTNDKPHNCRRAPMKNILTVLALAVAGTLPVAATAADPAKSPVTPDSAPSALKGVTPQAGRTELPPMFKELDQDKDGQISKDEAKRSAEAQTNFDAMDTDHNGKISLIEWGAHEKAKQLSKQ</sequence>
<dbReference type="Pfam" id="PF13202">
    <property type="entry name" value="EF-hand_5"/>
    <property type="match status" value="2"/>
</dbReference>
<feature type="compositionally biased region" description="Basic and acidic residues" evidence="1">
    <location>
        <begin position="89"/>
        <end position="108"/>
    </location>
</feature>
<dbReference type="InterPro" id="IPR018247">
    <property type="entry name" value="EF_Hand_1_Ca_BS"/>
</dbReference>
<protein>
    <recommendedName>
        <fullName evidence="2">EF-hand domain-containing protein</fullName>
    </recommendedName>
</protein>
<comment type="caution">
    <text evidence="3">The sequence shown here is derived from an EMBL/GenBank/DDBJ whole genome shotgun (WGS) entry which is preliminary data.</text>
</comment>
<feature type="region of interest" description="Disordered" evidence="1">
    <location>
        <begin position="1"/>
        <end position="30"/>
    </location>
</feature>
<dbReference type="Proteomes" id="UP000623795">
    <property type="component" value="Unassembled WGS sequence"/>
</dbReference>
<proteinExistence type="predicted"/>
<dbReference type="CDD" id="cd00051">
    <property type="entry name" value="EFh"/>
    <property type="match status" value="1"/>
</dbReference>
<dbReference type="PROSITE" id="PS50222">
    <property type="entry name" value="EF_HAND_2"/>
    <property type="match status" value="1"/>
</dbReference>
<gene>
    <name evidence="3" type="ORF">GPA22_16930</name>
</gene>
<feature type="region of interest" description="Disordered" evidence="1">
    <location>
        <begin position="53"/>
        <end position="121"/>
    </location>
</feature>
<reference evidence="3 4" key="1">
    <citation type="submission" date="2019-12" db="EMBL/GenBank/DDBJ databases">
        <title>Comparative genomics gives insights into the taxonomy of the Azoarcus-Aromatoleum group and reveals separate origins of nif in the plant-associated Azoarcus and non-plant-associated Aromatoleum sub-groups.</title>
        <authorList>
            <person name="Lafos M."/>
            <person name="Maluk M."/>
            <person name="Batista M."/>
            <person name="Junghare M."/>
            <person name="Carmona M."/>
            <person name="Faoro H."/>
            <person name="Cruz L.M."/>
            <person name="Battistoni F."/>
            <person name="De Souza E."/>
            <person name="Pedrosa F."/>
            <person name="Chen W.-M."/>
            <person name="Poole P.S."/>
            <person name="Dixon R.A."/>
            <person name="James E.K."/>
        </authorList>
    </citation>
    <scope>NUCLEOTIDE SEQUENCE [LARGE SCALE GENOMIC DNA]</scope>
    <source>
        <strain evidence="3 4">Td21</strain>
    </source>
</reference>
<dbReference type="SUPFAM" id="SSF47473">
    <property type="entry name" value="EF-hand"/>
    <property type="match status" value="1"/>
</dbReference>
<dbReference type="InterPro" id="IPR002048">
    <property type="entry name" value="EF_hand_dom"/>
</dbReference>
<evidence type="ECO:0000259" key="2">
    <source>
        <dbReference type="PROSITE" id="PS50222"/>
    </source>
</evidence>
<evidence type="ECO:0000313" key="3">
    <source>
        <dbReference type="EMBL" id="NMG45402.1"/>
    </source>
</evidence>
<keyword evidence="4" id="KW-1185">Reference proteome</keyword>
<feature type="domain" description="EF-hand" evidence="2">
    <location>
        <begin position="87"/>
        <end position="114"/>
    </location>
</feature>
<dbReference type="EMBL" id="WTVN01000029">
    <property type="protein sequence ID" value="NMG45402.1"/>
    <property type="molecule type" value="Genomic_DNA"/>
</dbReference>
<evidence type="ECO:0000313" key="4">
    <source>
        <dbReference type="Proteomes" id="UP000623795"/>
    </source>
</evidence>
<name>A0ABX1Q3M6_9RHOO</name>
<dbReference type="Gene3D" id="1.10.238.10">
    <property type="entry name" value="EF-hand"/>
    <property type="match status" value="1"/>
</dbReference>
<dbReference type="PROSITE" id="PS00018">
    <property type="entry name" value="EF_HAND_1"/>
    <property type="match status" value="1"/>
</dbReference>
<accession>A0ABX1Q3M6</accession>
<dbReference type="InterPro" id="IPR011992">
    <property type="entry name" value="EF-hand-dom_pair"/>
</dbReference>